<evidence type="ECO:0000256" key="10">
    <source>
        <dbReference type="SAM" id="MobiDB-lite"/>
    </source>
</evidence>
<comment type="similarity">
    <text evidence="2">Belongs to the RRN7/TAF1B family.</text>
</comment>
<evidence type="ECO:0000256" key="1">
    <source>
        <dbReference type="ARBA" id="ARBA00004604"/>
    </source>
</evidence>
<comment type="caution">
    <text evidence="12">The sequence shown here is derived from an EMBL/GenBank/DDBJ whole genome shotgun (WGS) entry which is preliminary data.</text>
</comment>
<feature type="region of interest" description="Disordered" evidence="10">
    <location>
        <begin position="310"/>
        <end position="329"/>
    </location>
</feature>
<evidence type="ECO:0000256" key="3">
    <source>
        <dbReference type="ARBA" id="ARBA00022723"/>
    </source>
</evidence>
<dbReference type="InterPro" id="IPR048538">
    <property type="entry name" value="Rrn7_cyclin_C"/>
</dbReference>
<evidence type="ECO:0000256" key="6">
    <source>
        <dbReference type="ARBA" id="ARBA00023015"/>
    </source>
</evidence>
<name>A0ABR4QQR5_9CEST</name>
<evidence type="ECO:0000256" key="5">
    <source>
        <dbReference type="ARBA" id="ARBA00022833"/>
    </source>
</evidence>
<feature type="domain" description="Rrn7/TAF1B C-terminal cyclin" evidence="11">
    <location>
        <begin position="503"/>
        <end position="629"/>
    </location>
</feature>
<dbReference type="PANTHER" id="PTHR31576:SF2">
    <property type="entry name" value="TATA BOX-BINDING PROTEIN-ASSOCIATED FACTOR RNA POLYMERASE I SUBUNIT B"/>
    <property type="match status" value="1"/>
</dbReference>
<evidence type="ECO:0000313" key="13">
    <source>
        <dbReference type="Proteomes" id="UP001651158"/>
    </source>
</evidence>
<reference evidence="12 13" key="1">
    <citation type="journal article" date="2022" name="Front. Cell. Infect. Microbiol.">
        <title>The Genomes of Two Strains of Taenia crassiceps the Animal Model for the Study of Human Cysticercosis.</title>
        <authorList>
            <person name="Bobes R.J."/>
            <person name="Estrada K."/>
            <person name="Rios-Valencia D.G."/>
            <person name="Calderon-Gallegos A."/>
            <person name="de la Torre P."/>
            <person name="Carrero J.C."/>
            <person name="Sanchez-Flores A."/>
            <person name="Laclette J.P."/>
        </authorList>
    </citation>
    <scope>NUCLEOTIDE SEQUENCE [LARGE SCALE GENOMIC DNA]</scope>
    <source>
        <strain evidence="12">WFUcys</strain>
    </source>
</reference>
<accession>A0ABR4QQR5</accession>
<feature type="compositionally biased region" description="Basic and acidic residues" evidence="10">
    <location>
        <begin position="310"/>
        <end position="319"/>
    </location>
</feature>
<dbReference type="EMBL" id="JAKROA010000001">
    <property type="protein sequence ID" value="KAL5111804.1"/>
    <property type="molecule type" value="Genomic_DNA"/>
</dbReference>
<keyword evidence="13" id="KW-1185">Reference proteome</keyword>
<evidence type="ECO:0000313" key="12">
    <source>
        <dbReference type="EMBL" id="KAL5111804.1"/>
    </source>
</evidence>
<evidence type="ECO:0000256" key="2">
    <source>
        <dbReference type="ARBA" id="ARBA00006899"/>
    </source>
</evidence>
<keyword evidence="9" id="KW-0539">Nucleus</keyword>
<dbReference type="Proteomes" id="UP001651158">
    <property type="component" value="Unassembled WGS sequence"/>
</dbReference>
<evidence type="ECO:0000256" key="9">
    <source>
        <dbReference type="ARBA" id="ARBA00023242"/>
    </source>
</evidence>
<organism evidence="12 13">
    <name type="scientific">Taenia crassiceps</name>
    <dbReference type="NCBI Taxonomy" id="6207"/>
    <lineage>
        <taxon>Eukaryota</taxon>
        <taxon>Metazoa</taxon>
        <taxon>Spiralia</taxon>
        <taxon>Lophotrochozoa</taxon>
        <taxon>Platyhelminthes</taxon>
        <taxon>Cestoda</taxon>
        <taxon>Eucestoda</taxon>
        <taxon>Cyclophyllidea</taxon>
        <taxon>Taeniidae</taxon>
        <taxon>Taenia</taxon>
    </lineage>
</organism>
<keyword evidence="4" id="KW-0863">Zinc-finger</keyword>
<feature type="region of interest" description="Disordered" evidence="10">
    <location>
        <begin position="336"/>
        <end position="363"/>
    </location>
</feature>
<evidence type="ECO:0000256" key="7">
    <source>
        <dbReference type="ARBA" id="ARBA00023125"/>
    </source>
</evidence>
<sequence>MRGINLQYENLKKVERADLRLQRSAYLMSSGALRCSGCEGSSFCVDEVSGHYVCTSCWQVSDSFQDVTHNHEYQDSRCGLRIVNFMDSLSQRDVLAEGETQDVPQVFEDSVSASPITKHRHKKHEGSVADRAVAAMPTKRTRKERRLDRSRLRSWRMSEAFTLLLQRQIKALICAHLTPESASFPGIADRFTSVASTLWTNYLGATGELGGDIWALSFRRMLTALELTLESRRSYIKHCSPEGRSRANQVLPRVGRAGESDSLQLTRILESKLGFGFCWIGWSSLYCPNESENANNPFFLFETNCDQENRSAKDDDDKSSITLSWSDSDSVEEALPQKRPRQLLVSPQSPARQFTEGEETGMSNGVQNLSKMWKKMLIDNLITKQPKRELFWNGYMVKTRSNLLLEYNLGILFLAAFLTLTAINARKVPICQHDFFTLHDLSCLCGDRDKFPYLLADRWVSNHFTSFSVTTQQSLRRSLMPDPFVLARVTIHLINMLGLTERPRLPLCSLVHRSLRQMNFPPEAHQIADSLVTKLGRFVKNAAEMKMGMHYFLPLHRYLRGEVFAMAIVAITGRLLFKLDGSFEHRWSNVARFLAKHPQEATLLEEVLNEGAQTETRGRTVPFDWSSWVCGLPNDPPNLRRPHSGLPNGDAPLNTVRTHSHVVRTARNTKEFLGTASSFDPQVDEGWGEKHGSARCHASKVTKLSLTESLTQLIDRSCITTNDDIEIPRQDAKLHPIPCKSCVHSIKHTIFQRASDQAESNKWVNQDCDALVRAYQFIRKKKISAPELLNKIHPLTSKPDDTYMDWLHILENFDSYDPISGVNFTADIEQTPPLATFPPTVIKFFEDYREQIFTFLSGDKVDPSFTADDIVTSPESGKKAGSLANASLHWFIKTASAMCGTKLPQLLREIECVEHLLGYWPGEALKKPTKLRNLALAHYFDYSVPE</sequence>
<comment type="subcellular location">
    <subcellularLocation>
        <location evidence="1">Nucleus</location>
        <location evidence="1">Nucleolus</location>
    </subcellularLocation>
</comment>
<keyword evidence="8" id="KW-0804">Transcription</keyword>
<keyword evidence="6" id="KW-0805">Transcription regulation</keyword>
<keyword evidence="7" id="KW-0238">DNA-binding</keyword>
<keyword evidence="3" id="KW-0479">Metal-binding</keyword>
<dbReference type="Pfam" id="PF20645">
    <property type="entry name" value="Rrn7_cyclin_C"/>
    <property type="match status" value="1"/>
</dbReference>
<gene>
    <name evidence="12" type="ORF">TcWFU_003605</name>
</gene>
<evidence type="ECO:0000256" key="8">
    <source>
        <dbReference type="ARBA" id="ARBA00023163"/>
    </source>
</evidence>
<evidence type="ECO:0000259" key="11">
    <source>
        <dbReference type="Pfam" id="PF20645"/>
    </source>
</evidence>
<protein>
    <recommendedName>
        <fullName evidence="11">Rrn7/TAF1B C-terminal cyclin domain-containing protein</fullName>
    </recommendedName>
</protein>
<dbReference type="InterPro" id="IPR033599">
    <property type="entry name" value="TAF1B/Rrn7"/>
</dbReference>
<dbReference type="PANTHER" id="PTHR31576">
    <property type="entry name" value="TATA BOX-BINDING PROTEIN-ASSOCIATED FACTOR RNA POLYMERASE I SUBUNIT B"/>
    <property type="match status" value="1"/>
</dbReference>
<proteinExistence type="inferred from homology"/>
<keyword evidence="5" id="KW-0862">Zinc</keyword>
<evidence type="ECO:0000256" key="4">
    <source>
        <dbReference type="ARBA" id="ARBA00022771"/>
    </source>
</evidence>